<feature type="repeat" description="TPR" evidence="3">
    <location>
        <begin position="249"/>
        <end position="282"/>
    </location>
</feature>
<dbReference type="SUPFAM" id="SSF48452">
    <property type="entry name" value="TPR-like"/>
    <property type="match status" value="3"/>
</dbReference>
<dbReference type="SMART" id="SM00028">
    <property type="entry name" value="TPR"/>
    <property type="match status" value="8"/>
</dbReference>
<dbReference type="AlphaFoldDB" id="A0A1M7T5J9"/>
<proteinExistence type="predicted"/>
<evidence type="ECO:0000313" key="6">
    <source>
        <dbReference type="Proteomes" id="UP000186469"/>
    </source>
</evidence>
<keyword evidence="2 3" id="KW-0802">TPR repeat</keyword>
<dbReference type="PANTHER" id="PTHR45586:SF16">
    <property type="entry name" value="DOMAIN PROTEIN, PUTATIVE-RELATED"/>
    <property type="match status" value="1"/>
</dbReference>
<dbReference type="InterPro" id="IPR051012">
    <property type="entry name" value="CellSynth/LPSAsmb/PSIAsmb"/>
</dbReference>
<gene>
    <name evidence="5" type="ORF">SAMN02745728_01561</name>
</gene>
<evidence type="ECO:0000313" key="5">
    <source>
        <dbReference type="EMBL" id="SHN65975.1"/>
    </source>
</evidence>
<dbReference type="STRING" id="1121455.SAMN02745728_01561"/>
<protein>
    <submittedName>
        <fullName evidence="5">Tetratricopeptide repeat-containing protein</fullName>
    </submittedName>
</protein>
<keyword evidence="1" id="KW-0677">Repeat</keyword>
<dbReference type="Pfam" id="PF13432">
    <property type="entry name" value="TPR_16"/>
    <property type="match status" value="2"/>
</dbReference>
<name>A0A1M7T5J9_9BACT</name>
<feature type="repeat" description="TPR" evidence="3">
    <location>
        <begin position="590"/>
        <end position="623"/>
    </location>
</feature>
<feature type="coiled-coil region" evidence="4">
    <location>
        <begin position="157"/>
        <end position="189"/>
    </location>
</feature>
<dbReference type="RefSeq" id="WP_072697256.1">
    <property type="nucleotide sequence ID" value="NZ_FRDI01000007.1"/>
</dbReference>
<dbReference type="PANTHER" id="PTHR45586">
    <property type="entry name" value="TPR REPEAT-CONTAINING PROTEIN PA4667"/>
    <property type="match status" value="1"/>
</dbReference>
<evidence type="ECO:0000256" key="1">
    <source>
        <dbReference type="ARBA" id="ARBA00022737"/>
    </source>
</evidence>
<dbReference type="Proteomes" id="UP000186469">
    <property type="component" value="Unassembled WGS sequence"/>
</dbReference>
<dbReference type="InterPro" id="IPR019734">
    <property type="entry name" value="TPR_rpt"/>
</dbReference>
<dbReference type="PROSITE" id="PS50005">
    <property type="entry name" value="TPR"/>
    <property type="match status" value="2"/>
</dbReference>
<evidence type="ECO:0000256" key="3">
    <source>
        <dbReference type="PROSITE-ProRule" id="PRU00339"/>
    </source>
</evidence>
<dbReference type="Gene3D" id="1.25.40.10">
    <property type="entry name" value="Tetratricopeptide repeat domain"/>
    <property type="match status" value="3"/>
</dbReference>
<evidence type="ECO:0000256" key="2">
    <source>
        <dbReference type="ARBA" id="ARBA00022803"/>
    </source>
</evidence>
<dbReference type="EMBL" id="FRDI01000007">
    <property type="protein sequence ID" value="SHN65975.1"/>
    <property type="molecule type" value="Genomic_DNA"/>
</dbReference>
<keyword evidence="4" id="KW-0175">Coiled coil</keyword>
<dbReference type="OrthoDB" id="9766710at2"/>
<reference evidence="5 6" key="1">
    <citation type="submission" date="2016-12" db="EMBL/GenBank/DDBJ databases">
        <authorList>
            <person name="Song W.-J."/>
            <person name="Kurnit D.M."/>
        </authorList>
    </citation>
    <scope>NUCLEOTIDE SEQUENCE [LARGE SCALE GENOMIC DNA]</scope>
    <source>
        <strain evidence="5 6">DSM 11393</strain>
    </source>
</reference>
<evidence type="ECO:0000256" key="4">
    <source>
        <dbReference type="SAM" id="Coils"/>
    </source>
</evidence>
<keyword evidence="6" id="KW-1185">Reference proteome</keyword>
<organism evidence="5 6">
    <name type="scientific">Desulfovibrio litoralis DSM 11393</name>
    <dbReference type="NCBI Taxonomy" id="1121455"/>
    <lineage>
        <taxon>Bacteria</taxon>
        <taxon>Pseudomonadati</taxon>
        <taxon>Thermodesulfobacteriota</taxon>
        <taxon>Desulfovibrionia</taxon>
        <taxon>Desulfovibrionales</taxon>
        <taxon>Desulfovibrionaceae</taxon>
        <taxon>Desulfovibrio</taxon>
    </lineage>
</organism>
<sequence length="638" mass="72885">MNFKLNIPLLKGIFIIMRRVSVFCYLCFTLLCTVFVCSSCAISSTNSTSATLRPPVDWKLSQDSERIYQLLKLFSATTEKNTEDALSAARTLSELNPTPDILGEVAVVLLINGQVAEAKDIALSGLKKAPFDERLNYLLAEIYTQEKRYQDALAILLNYQKNNKNKAELKNKKADKQEQIRTEKELQQEIARLYLLSGFNSEAEQYIRKISQRGPLLDYYLGQALFAQSKINEAEKSFLSSVEKAPSFEQAYLALAALYEKQERWNKAAEMRKKVFDFDPDNDKYHGALIYDLLQANDFKGVNSVLDGSVQNVEFLLDVASVMYANKQYEQAELLLKNILSGKYDSKEQNDEMSVKLNFEQSNQQNKENSKQALEIPVRKIDANYLLGALVYESKKDADTALKYLKLIPQNSRFYQGSVNLIVYILLNQGKKQEAIAFLDNSIKETPNNLYFLKIKTDMYISDKEYQKALDLLNKALKDFPKDVELRYSYGAVLEEMGRSDESLAVMEELVKEFPFFAGALNYVGYTLTEQGKDLDRAAQLLERAYAQAPDNPHIIDSFAWVKFKKKDYKKAWNLIKRAVELSGKDAVESVIWEHYGMIAEAMGDKKEALKGYKSALEAKHEKPEFIQQKIDNLKKKP</sequence>
<dbReference type="InterPro" id="IPR011990">
    <property type="entry name" value="TPR-like_helical_dom_sf"/>
</dbReference>
<accession>A0A1M7T5J9</accession>